<dbReference type="PANTHER" id="PTHR46889">
    <property type="entry name" value="TRANSPOSASE INSF FOR INSERTION SEQUENCE IS3B-RELATED"/>
    <property type="match status" value="1"/>
</dbReference>
<dbReference type="GO" id="GO:0015074">
    <property type="term" value="P:DNA integration"/>
    <property type="evidence" value="ECO:0007669"/>
    <property type="project" value="InterPro"/>
</dbReference>
<dbReference type="InterPro" id="IPR025948">
    <property type="entry name" value="HTH-like_dom"/>
</dbReference>
<gene>
    <name evidence="3" type="ORF">PSR59_07290</name>
</gene>
<evidence type="ECO:0000313" key="4">
    <source>
        <dbReference type="Proteomes" id="UP001222683"/>
    </source>
</evidence>
<feature type="domain" description="Integrase catalytic" evidence="2">
    <location>
        <begin position="116"/>
        <end position="282"/>
    </location>
</feature>
<dbReference type="Proteomes" id="UP001222683">
    <property type="component" value="Chromosome"/>
</dbReference>
<dbReference type="Gene3D" id="3.30.420.10">
    <property type="entry name" value="Ribonuclease H-like superfamily/Ribonuclease H"/>
    <property type="match status" value="1"/>
</dbReference>
<sequence length="284" mass="33123">MNEEYGWSISELCRTVGITRDAYYKWLKRGTSNKQQEQSDLLSAIMDLEKEHKGTLGYLGMTTQLASENRLYFKAGLKRVTNCMRSNGITSNVRRKKRNRIKRREEYINDNLLKGQFDRKGKNEVWVTDTTEIKYGNSGHKARVHVVLDLYGRYALSYNISETETSSAVIDTFKRAFEDEPDAHPMVHTDRGAAYCSMDFNNYLTENKCVHSMSHPGHPWENSPMERWWNDFKHIWMDHHPRPANLEELETLVQGAIDYFNRKRAYASKNGMTAEQFRNQAVSC</sequence>
<reference evidence="3" key="1">
    <citation type="submission" date="2023-02" db="EMBL/GenBank/DDBJ databases">
        <title>Complete genome sequence of Lactobacillus ruminis CACC888 isolated from Pig feces.</title>
        <authorList>
            <person name="Park S."/>
            <person name="Park M.A."/>
            <person name="Kim D.-H."/>
            <person name="Kim Y."/>
        </authorList>
    </citation>
    <scope>NUCLEOTIDE SEQUENCE</scope>
    <source>
        <strain evidence="3">CACC888</strain>
    </source>
</reference>
<dbReference type="AlphaFoldDB" id="A0AAQ2XLY2"/>
<protein>
    <submittedName>
        <fullName evidence="3">IS3 family transposase</fullName>
    </submittedName>
</protein>
<comment type="function">
    <text evidence="1">Involved in the transposition of the insertion sequence.</text>
</comment>
<organism evidence="3 4">
    <name type="scientific">Ligilactobacillus ruminis</name>
    <dbReference type="NCBI Taxonomy" id="1623"/>
    <lineage>
        <taxon>Bacteria</taxon>
        <taxon>Bacillati</taxon>
        <taxon>Bacillota</taxon>
        <taxon>Bacilli</taxon>
        <taxon>Lactobacillales</taxon>
        <taxon>Lactobacillaceae</taxon>
        <taxon>Ligilactobacillus</taxon>
    </lineage>
</organism>
<name>A0AAQ2XLY2_9LACO</name>
<evidence type="ECO:0000313" key="3">
    <source>
        <dbReference type="EMBL" id="WDC83089.1"/>
    </source>
</evidence>
<dbReference type="Pfam" id="PF00665">
    <property type="entry name" value="rve"/>
    <property type="match status" value="1"/>
</dbReference>
<proteinExistence type="predicted"/>
<dbReference type="GO" id="GO:0003676">
    <property type="term" value="F:nucleic acid binding"/>
    <property type="evidence" value="ECO:0007669"/>
    <property type="project" value="InterPro"/>
</dbReference>
<dbReference type="PANTHER" id="PTHR46889:SF4">
    <property type="entry name" value="TRANSPOSASE INSO FOR INSERTION SEQUENCE ELEMENT IS911B-RELATED"/>
    <property type="match status" value="1"/>
</dbReference>
<accession>A0AAQ2XLY2</accession>
<dbReference type="PROSITE" id="PS50994">
    <property type="entry name" value="INTEGRASE"/>
    <property type="match status" value="1"/>
</dbReference>
<dbReference type="InterPro" id="IPR012337">
    <property type="entry name" value="RNaseH-like_sf"/>
</dbReference>
<dbReference type="NCBIfam" id="NF033516">
    <property type="entry name" value="transpos_IS3"/>
    <property type="match status" value="1"/>
</dbReference>
<dbReference type="InterPro" id="IPR001584">
    <property type="entry name" value="Integrase_cat-core"/>
</dbReference>
<dbReference type="InterPro" id="IPR036397">
    <property type="entry name" value="RNaseH_sf"/>
</dbReference>
<dbReference type="Pfam" id="PF13276">
    <property type="entry name" value="HTH_21"/>
    <property type="match status" value="1"/>
</dbReference>
<dbReference type="SUPFAM" id="SSF53098">
    <property type="entry name" value="Ribonuclease H-like"/>
    <property type="match status" value="1"/>
</dbReference>
<evidence type="ECO:0000259" key="2">
    <source>
        <dbReference type="PROSITE" id="PS50994"/>
    </source>
</evidence>
<dbReference type="InterPro" id="IPR048020">
    <property type="entry name" value="Transpos_IS3"/>
</dbReference>
<dbReference type="InterPro" id="IPR050900">
    <property type="entry name" value="Transposase_IS3/IS150/IS904"/>
</dbReference>
<dbReference type="EMBL" id="CP117692">
    <property type="protein sequence ID" value="WDC83089.1"/>
    <property type="molecule type" value="Genomic_DNA"/>
</dbReference>
<evidence type="ECO:0000256" key="1">
    <source>
        <dbReference type="ARBA" id="ARBA00002286"/>
    </source>
</evidence>